<comment type="similarity">
    <text evidence="3 4">Belongs to the small heat shock protein (HSP20) family.</text>
</comment>
<evidence type="ECO:0000256" key="1">
    <source>
        <dbReference type="ARBA" id="ARBA00022946"/>
    </source>
</evidence>
<dbReference type="PANTHER" id="PTHR46991">
    <property type="entry name" value="23.5 KDA HEAT SHOCK PROTEIN, MITOCHONDRIAL"/>
    <property type="match status" value="1"/>
</dbReference>
<keyword evidence="2" id="KW-0346">Stress response</keyword>
<feature type="domain" description="SHSP" evidence="5">
    <location>
        <begin position="67"/>
        <end position="173"/>
    </location>
</feature>
<evidence type="ECO:0000256" key="4">
    <source>
        <dbReference type="RuleBase" id="RU003616"/>
    </source>
</evidence>
<dbReference type="EMBL" id="GHES01025476">
    <property type="protein sequence ID" value="MPA56035.1"/>
    <property type="molecule type" value="Transcribed_RNA"/>
</dbReference>
<dbReference type="Pfam" id="PF00011">
    <property type="entry name" value="HSP20"/>
    <property type="match status" value="1"/>
</dbReference>
<dbReference type="InterPro" id="IPR002068">
    <property type="entry name" value="A-crystallin/Hsp20_dom"/>
</dbReference>
<organism evidence="6">
    <name type="scientific">Davidia involucrata</name>
    <name type="common">Dove tree</name>
    <dbReference type="NCBI Taxonomy" id="16924"/>
    <lineage>
        <taxon>Eukaryota</taxon>
        <taxon>Viridiplantae</taxon>
        <taxon>Streptophyta</taxon>
        <taxon>Embryophyta</taxon>
        <taxon>Tracheophyta</taxon>
        <taxon>Spermatophyta</taxon>
        <taxon>Magnoliopsida</taxon>
        <taxon>eudicotyledons</taxon>
        <taxon>Gunneridae</taxon>
        <taxon>Pentapetalae</taxon>
        <taxon>asterids</taxon>
        <taxon>Cornales</taxon>
        <taxon>Nyssaceae</taxon>
        <taxon>Davidia</taxon>
    </lineage>
</organism>
<dbReference type="SUPFAM" id="SSF49764">
    <property type="entry name" value="HSP20-like chaperones"/>
    <property type="match status" value="1"/>
</dbReference>
<name>A0A5B7AIW9_DAVIN</name>
<protein>
    <recommendedName>
        <fullName evidence="5">SHSP domain-containing protein</fullName>
    </recommendedName>
</protein>
<dbReference type="InterPro" id="IPR008978">
    <property type="entry name" value="HSP20-like_chaperone"/>
</dbReference>
<dbReference type="CDD" id="cd00298">
    <property type="entry name" value="ACD_sHsps_p23-like"/>
    <property type="match status" value="1"/>
</dbReference>
<dbReference type="AlphaFoldDB" id="A0A5B7AIW9"/>
<dbReference type="InterPro" id="IPR044656">
    <property type="entry name" value="HSP14.7/HSP23.5/HSP23.6-like"/>
</dbReference>
<reference evidence="6" key="1">
    <citation type="submission" date="2019-08" db="EMBL/GenBank/DDBJ databases">
        <title>Reference gene set and small RNA set construction with multiple tissues from Davidia involucrata Baill.</title>
        <authorList>
            <person name="Yang H."/>
            <person name="Zhou C."/>
            <person name="Li G."/>
            <person name="Wang J."/>
            <person name="Gao P."/>
            <person name="Wang M."/>
            <person name="Wang R."/>
            <person name="Zhao Y."/>
        </authorList>
    </citation>
    <scope>NUCLEOTIDE SEQUENCE</scope>
    <source>
        <tissue evidence="6">Mixed with DoveR01_LX</tissue>
    </source>
</reference>
<dbReference type="PANTHER" id="PTHR46991:SF11">
    <property type="entry name" value="SMALL HEAT SHOCK PROTEIN HSPF"/>
    <property type="match status" value="1"/>
</dbReference>
<keyword evidence="1" id="KW-0809">Transit peptide</keyword>
<dbReference type="PROSITE" id="PS01031">
    <property type="entry name" value="SHSP"/>
    <property type="match status" value="1"/>
</dbReference>
<accession>A0A5B7AIW9</accession>
<proteinExistence type="inferred from homology"/>
<evidence type="ECO:0000313" key="6">
    <source>
        <dbReference type="EMBL" id="MPA56035.1"/>
    </source>
</evidence>
<evidence type="ECO:0000256" key="2">
    <source>
        <dbReference type="ARBA" id="ARBA00023016"/>
    </source>
</evidence>
<gene>
    <name evidence="6" type="ORF">Din_025476</name>
</gene>
<evidence type="ECO:0000259" key="5">
    <source>
        <dbReference type="PROSITE" id="PS01031"/>
    </source>
</evidence>
<dbReference type="Gene3D" id="2.60.40.790">
    <property type="match status" value="1"/>
</dbReference>
<sequence>MAFRAVLNSTTSSSRSLLNLLLLRRPNKPYATRSFHFDPWLKESDYDDVGAMKRRREMDLKSERNPFLVSGPRGAYEFKDVKDGFVIRVDMPGIGKDEAKVWAENEFVFLKGYGSKASEHDETGRNYGGHITLVPGIYNMEAIEFEIKNGVLRVFIPKLKLQGKIGVLPVQVLD</sequence>
<evidence type="ECO:0000256" key="3">
    <source>
        <dbReference type="PROSITE-ProRule" id="PRU00285"/>
    </source>
</evidence>